<sequence length="163" mass="18579">MNIYITYGTLDYLATYQEKYDGALLLEGDSNSALVIETDGENPFTEKHEYEVINQRGSLSGAGFVVMNHIPVSEEGRSLFEERFQNRAGLVESEPGFSGIRILRPYHQDPYIVMTLWHSHADFTNWQQSKAYEEAHKNRGTSKGLPETLFTGKSFVKEYMVAK</sequence>
<keyword evidence="3" id="KW-1185">Reference proteome</keyword>
<feature type="domain" description="ABM" evidence="1">
    <location>
        <begin position="64"/>
        <end position="156"/>
    </location>
</feature>
<accession>A0A160IIV5</accession>
<gene>
    <name evidence="2" type="ORF">ABE65_003655</name>
</gene>
<dbReference type="PANTHER" id="PTHR34474:SF2">
    <property type="entry name" value="SIGNAL TRANSDUCTION PROTEIN TRAP"/>
    <property type="match status" value="1"/>
</dbReference>
<dbReference type="InterPro" id="IPR011008">
    <property type="entry name" value="Dimeric_a/b-barrel"/>
</dbReference>
<organism evidence="2 3">
    <name type="scientific">Fictibacillus phosphorivorans</name>
    <dbReference type="NCBI Taxonomy" id="1221500"/>
    <lineage>
        <taxon>Bacteria</taxon>
        <taxon>Bacillati</taxon>
        <taxon>Bacillota</taxon>
        <taxon>Bacilli</taxon>
        <taxon>Bacillales</taxon>
        <taxon>Fictibacillaceae</taxon>
        <taxon>Fictibacillus</taxon>
    </lineage>
</organism>
<reference evidence="2 3" key="1">
    <citation type="submission" date="2016-04" db="EMBL/GenBank/DDBJ databases">
        <title>Complete genome sequence of Fictibacillus phosphorivorans G25-29, a strain toxic to nematodes.</title>
        <authorList>
            <person name="Zheng Z."/>
        </authorList>
    </citation>
    <scope>NUCLEOTIDE SEQUENCE [LARGE SCALE GENOMIC DNA]</scope>
    <source>
        <strain evidence="2 3">G25-29</strain>
    </source>
</reference>
<dbReference type="Pfam" id="PF03992">
    <property type="entry name" value="ABM"/>
    <property type="match status" value="1"/>
</dbReference>
<dbReference type="InterPro" id="IPR007138">
    <property type="entry name" value="ABM_dom"/>
</dbReference>
<dbReference type="EMBL" id="CP015378">
    <property type="protein sequence ID" value="ANC75958.1"/>
    <property type="molecule type" value="Genomic_DNA"/>
</dbReference>
<dbReference type="Proteomes" id="UP000076623">
    <property type="component" value="Chromosome"/>
</dbReference>
<protein>
    <recommendedName>
        <fullName evidence="1">ABM domain-containing protein</fullName>
    </recommendedName>
</protein>
<dbReference type="PROSITE" id="PS51725">
    <property type="entry name" value="ABM"/>
    <property type="match status" value="1"/>
</dbReference>
<evidence type="ECO:0000259" key="1">
    <source>
        <dbReference type="PROSITE" id="PS51725"/>
    </source>
</evidence>
<proteinExistence type="predicted"/>
<dbReference type="PANTHER" id="PTHR34474">
    <property type="entry name" value="SIGNAL TRANSDUCTION PROTEIN TRAP"/>
    <property type="match status" value="1"/>
</dbReference>
<dbReference type="SUPFAM" id="SSF54909">
    <property type="entry name" value="Dimeric alpha+beta barrel"/>
    <property type="match status" value="1"/>
</dbReference>
<evidence type="ECO:0000313" key="3">
    <source>
        <dbReference type="Proteomes" id="UP000076623"/>
    </source>
</evidence>
<dbReference type="InterPro" id="IPR050404">
    <property type="entry name" value="Heme-degrading_MO"/>
</dbReference>
<name>A0A160IIV5_9BACL</name>
<dbReference type="AlphaFoldDB" id="A0A160IIV5"/>
<dbReference type="STRING" id="1221500.ABE65_003655"/>
<dbReference type="Gene3D" id="3.30.70.100">
    <property type="match status" value="1"/>
</dbReference>
<dbReference type="RefSeq" id="WP_066391399.1">
    <property type="nucleotide sequence ID" value="NZ_CP015378.1"/>
</dbReference>
<evidence type="ECO:0000313" key="2">
    <source>
        <dbReference type="EMBL" id="ANC75958.1"/>
    </source>
</evidence>
<dbReference type="KEGG" id="fpn:ABE65_003655"/>